<evidence type="ECO:0000256" key="4">
    <source>
        <dbReference type="ARBA" id="ARBA00022475"/>
    </source>
</evidence>
<feature type="transmembrane region" description="Helical" evidence="10">
    <location>
        <begin position="82"/>
        <end position="104"/>
    </location>
</feature>
<evidence type="ECO:0000256" key="3">
    <source>
        <dbReference type="ARBA" id="ARBA00022448"/>
    </source>
</evidence>
<keyword evidence="6 10" id="KW-1133">Transmembrane helix</keyword>
<feature type="compositionally biased region" description="Basic and acidic residues" evidence="9">
    <location>
        <begin position="471"/>
        <end position="483"/>
    </location>
</feature>
<dbReference type="EMBL" id="JAJSBI010000007">
    <property type="protein sequence ID" value="MCD9875366.1"/>
    <property type="molecule type" value="Genomic_DNA"/>
</dbReference>
<comment type="subcellular location">
    <subcellularLocation>
        <location evidence="1">Cell membrane</location>
        <topology evidence="1">Multi-pass membrane protein</topology>
    </subcellularLocation>
</comment>
<name>A0A9Q3Z582_9ACTN</name>
<dbReference type="GO" id="GO:0046677">
    <property type="term" value="P:response to antibiotic"/>
    <property type="evidence" value="ECO:0007669"/>
    <property type="project" value="UniProtKB-KW"/>
</dbReference>
<evidence type="ECO:0000256" key="7">
    <source>
        <dbReference type="ARBA" id="ARBA00023136"/>
    </source>
</evidence>
<feature type="transmembrane region" description="Helical" evidence="10">
    <location>
        <begin position="198"/>
        <end position="218"/>
    </location>
</feature>
<dbReference type="Proteomes" id="UP001108029">
    <property type="component" value="Unassembled WGS sequence"/>
</dbReference>
<organism evidence="12 13">
    <name type="scientific">Streptomyces guryensis</name>
    <dbReference type="NCBI Taxonomy" id="2886947"/>
    <lineage>
        <taxon>Bacteria</taxon>
        <taxon>Bacillati</taxon>
        <taxon>Actinomycetota</taxon>
        <taxon>Actinomycetes</taxon>
        <taxon>Kitasatosporales</taxon>
        <taxon>Streptomycetaceae</taxon>
        <taxon>Streptomyces</taxon>
    </lineage>
</organism>
<dbReference type="Pfam" id="PF07690">
    <property type="entry name" value="MFS_1"/>
    <property type="match status" value="1"/>
</dbReference>
<dbReference type="GO" id="GO:0005886">
    <property type="term" value="C:plasma membrane"/>
    <property type="evidence" value="ECO:0007669"/>
    <property type="project" value="UniProtKB-SubCell"/>
</dbReference>
<evidence type="ECO:0000259" key="11">
    <source>
        <dbReference type="PROSITE" id="PS50850"/>
    </source>
</evidence>
<evidence type="ECO:0000256" key="6">
    <source>
        <dbReference type="ARBA" id="ARBA00022989"/>
    </source>
</evidence>
<reference evidence="12" key="1">
    <citation type="submission" date="2021-12" db="EMBL/GenBank/DDBJ databases">
        <authorList>
            <person name="Lee J.-H."/>
            <person name="Kim S.-B."/>
        </authorList>
    </citation>
    <scope>NUCLEOTIDE SEQUENCE</scope>
    <source>
        <strain evidence="12">NR30</strain>
    </source>
</reference>
<dbReference type="InterPro" id="IPR020846">
    <property type="entry name" value="MFS_dom"/>
</dbReference>
<evidence type="ECO:0000256" key="2">
    <source>
        <dbReference type="ARBA" id="ARBA00008537"/>
    </source>
</evidence>
<dbReference type="NCBIfam" id="TIGR00711">
    <property type="entry name" value="efflux_EmrB"/>
    <property type="match status" value="1"/>
</dbReference>
<proteinExistence type="inferred from homology"/>
<evidence type="ECO:0000313" key="12">
    <source>
        <dbReference type="EMBL" id="MCD9875366.1"/>
    </source>
</evidence>
<feature type="transmembrane region" description="Helical" evidence="10">
    <location>
        <begin position="12"/>
        <end position="34"/>
    </location>
</feature>
<comment type="similarity">
    <text evidence="2">Belongs to the major facilitator superfamily. EmrB family.</text>
</comment>
<sequence>MASSSSPRRSLVLAICCLSVFVVGIDMTIVNVALPVIQRSLHASVSGLQWTIDAYTLVIACLLMLSGSLADRFGRRRAFQTGLVLFSAGSLLCSLAPGLGWLIAFRALQAAGGSLLNPVAMSIIVSVFPDQKDRARAVGVWGSIAGLSLAAGPVLGGLLVNGLGWRSIFWINVPVGVAAIALARRFVPESRAASARRLDPVGQVLVAMLLASTTAAIIEGGRLGWGSGLITALFVVAAVSAVALVAAQTRRREPLIDMRFFRSAPFSGAMLIAVAASAVLGGFLFLNTLYLQNVRGDSALGAGERTIPMAVALAVFATVSGRLVAAKGPRLPLVLAGTLQAIGALMFLRLEAHTPLWYIIVGYVVVGAGSGLVAGPVTNTAVSGMPADQAGVAGALASTSRQFGAAIGVAVTGSIIAAGAGADIVTASHAAWAVIAGCAAVVLLAGLASTSPWAMETARRNGDRLTVPRPQEAERADARTSGL</sequence>
<gene>
    <name evidence="12" type="ORF">LJ657_17155</name>
</gene>
<evidence type="ECO:0000256" key="5">
    <source>
        <dbReference type="ARBA" id="ARBA00022692"/>
    </source>
</evidence>
<evidence type="ECO:0000256" key="1">
    <source>
        <dbReference type="ARBA" id="ARBA00004651"/>
    </source>
</evidence>
<feature type="transmembrane region" description="Helical" evidence="10">
    <location>
        <begin position="224"/>
        <end position="247"/>
    </location>
</feature>
<feature type="transmembrane region" description="Helical" evidence="10">
    <location>
        <begin position="306"/>
        <end position="324"/>
    </location>
</feature>
<keyword evidence="3" id="KW-0813">Transport</keyword>
<keyword evidence="7 10" id="KW-0472">Membrane</keyword>
<evidence type="ECO:0000313" key="13">
    <source>
        <dbReference type="Proteomes" id="UP001108029"/>
    </source>
</evidence>
<feature type="domain" description="Major facilitator superfamily (MFS) profile" evidence="11">
    <location>
        <begin position="12"/>
        <end position="454"/>
    </location>
</feature>
<feature type="transmembrane region" description="Helical" evidence="10">
    <location>
        <begin position="403"/>
        <end position="424"/>
    </location>
</feature>
<dbReference type="RefSeq" id="WP_232649476.1">
    <property type="nucleotide sequence ID" value="NZ_JAJSBI010000007.1"/>
</dbReference>
<feature type="transmembrane region" description="Helical" evidence="10">
    <location>
        <begin position="268"/>
        <end position="286"/>
    </location>
</feature>
<dbReference type="SUPFAM" id="SSF103473">
    <property type="entry name" value="MFS general substrate transporter"/>
    <property type="match status" value="1"/>
</dbReference>
<dbReference type="PANTHER" id="PTHR42718">
    <property type="entry name" value="MAJOR FACILITATOR SUPERFAMILY MULTIDRUG TRANSPORTER MFSC"/>
    <property type="match status" value="1"/>
</dbReference>
<dbReference type="PANTHER" id="PTHR42718:SF9">
    <property type="entry name" value="MAJOR FACILITATOR SUPERFAMILY MULTIDRUG TRANSPORTER MFSC"/>
    <property type="match status" value="1"/>
</dbReference>
<dbReference type="InterPro" id="IPR011701">
    <property type="entry name" value="MFS"/>
</dbReference>
<keyword evidence="13" id="KW-1185">Reference proteome</keyword>
<keyword evidence="8" id="KW-0046">Antibiotic resistance</keyword>
<comment type="caution">
    <text evidence="12">The sequence shown here is derived from an EMBL/GenBank/DDBJ whole genome shotgun (WGS) entry which is preliminary data.</text>
</comment>
<dbReference type="CDD" id="cd17321">
    <property type="entry name" value="MFS_MMR_MDR_like"/>
    <property type="match status" value="1"/>
</dbReference>
<evidence type="ECO:0000256" key="9">
    <source>
        <dbReference type="SAM" id="MobiDB-lite"/>
    </source>
</evidence>
<feature type="transmembrane region" description="Helical" evidence="10">
    <location>
        <begin position="140"/>
        <end position="161"/>
    </location>
</feature>
<evidence type="ECO:0000256" key="10">
    <source>
        <dbReference type="SAM" id="Phobius"/>
    </source>
</evidence>
<feature type="transmembrane region" description="Helical" evidence="10">
    <location>
        <begin position="54"/>
        <end position="70"/>
    </location>
</feature>
<dbReference type="AlphaFoldDB" id="A0A9Q3Z582"/>
<protein>
    <submittedName>
        <fullName evidence="12">MFS transporter</fullName>
    </submittedName>
</protein>
<feature type="transmembrane region" description="Helical" evidence="10">
    <location>
        <begin position="331"/>
        <end position="350"/>
    </location>
</feature>
<dbReference type="PRINTS" id="PR01036">
    <property type="entry name" value="TCRTETB"/>
</dbReference>
<dbReference type="InterPro" id="IPR004638">
    <property type="entry name" value="EmrB-like"/>
</dbReference>
<feature type="region of interest" description="Disordered" evidence="9">
    <location>
        <begin position="459"/>
        <end position="483"/>
    </location>
</feature>
<dbReference type="Gene3D" id="1.20.1720.10">
    <property type="entry name" value="Multidrug resistance protein D"/>
    <property type="match status" value="1"/>
</dbReference>
<feature type="transmembrane region" description="Helical" evidence="10">
    <location>
        <begin position="356"/>
        <end position="382"/>
    </location>
</feature>
<dbReference type="Gene3D" id="1.20.1250.20">
    <property type="entry name" value="MFS general substrate transporter like domains"/>
    <property type="match status" value="1"/>
</dbReference>
<keyword evidence="4" id="KW-1003">Cell membrane</keyword>
<dbReference type="InterPro" id="IPR036259">
    <property type="entry name" value="MFS_trans_sf"/>
</dbReference>
<accession>A0A9Q3Z582</accession>
<feature type="transmembrane region" description="Helical" evidence="10">
    <location>
        <begin position="167"/>
        <end position="186"/>
    </location>
</feature>
<evidence type="ECO:0000256" key="8">
    <source>
        <dbReference type="ARBA" id="ARBA00023251"/>
    </source>
</evidence>
<keyword evidence="5 10" id="KW-0812">Transmembrane</keyword>
<feature type="transmembrane region" description="Helical" evidence="10">
    <location>
        <begin position="430"/>
        <end position="450"/>
    </location>
</feature>
<dbReference type="PROSITE" id="PS50850">
    <property type="entry name" value="MFS"/>
    <property type="match status" value="1"/>
</dbReference>
<feature type="transmembrane region" description="Helical" evidence="10">
    <location>
        <begin position="110"/>
        <end position="128"/>
    </location>
</feature>
<dbReference type="GO" id="GO:0022857">
    <property type="term" value="F:transmembrane transporter activity"/>
    <property type="evidence" value="ECO:0007669"/>
    <property type="project" value="InterPro"/>
</dbReference>